<sequence>MKSLRLLTGGAAVALTTSLVACGGSTPQPAASQSIDNVVVAVGALPDSLTPAPWGGSASHVVLSGLGSQLLEYKSAASDGKTCPEPSTEVTGRLAESAQPSPDGAGVVVKLRKLTSQFGNTLSAEDVRWSLDIGMKRQPVMKGTLKSSGFNVDDLVKVIDDQTIQLNTTGLTSYTEESLQNNLFYIHDSTEAKKHATADDPTANAWLSKNLADYSGWKLEEFTPGASLTVTADPKWEGTRGSVKRVVVKAVQSTATRSQLVETGEVQVANGFDYDQYKSLEKAPGVTVLNCPSQTRDTMMINTKTGPLADPKVRHALSMAIDREALVKGAYAGFGEPAGSIFPMVEDSAIYKFDKDQAKKLLTEAGYGNGFPLTLSYSATRPGPVAAKSAVLIQSMLKEVGIDVQLQNVASSTDFSTALIEGRYQAVLYSEPIVIADPAFYSYAFYGTGAPSNSTGWSNPEFDKARAELAATPDNQADKRTDLLKKMAGLVDDGAAILSLVETKGVLVTKTGLSGAVPLTNGQIYFNSLGR</sequence>
<evidence type="ECO:0000313" key="8">
    <source>
        <dbReference type="Proteomes" id="UP000824166"/>
    </source>
</evidence>
<organism evidence="7 8">
    <name type="scientific">Paenarthrobacter aromaticivorans</name>
    <dbReference type="NCBI Taxonomy" id="2849150"/>
    <lineage>
        <taxon>Bacteria</taxon>
        <taxon>Bacillati</taxon>
        <taxon>Actinomycetota</taxon>
        <taxon>Actinomycetes</taxon>
        <taxon>Micrococcales</taxon>
        <taxon>Micrococcaceae</taxon>
        <taxon>Paenarthrobacter</taxon>
    </lineage>
</organism>
<reference evidence="7 8" key="1">
    <citation type="submission" date="2021-06" db="EMBL/GenBank/DDBJ databases">
        <authorList>
            <person name="Jeong J.W."/>
        </authorList>
    </citation>
    <scope>NUCLEOTIDE SEQUENCE [LARGE SCALE GENOMIC DNA]</scope>
    <source>
        <strain evidence="7 8">MMS21-TAE1-1</strain>
    </source>
</reference>
<evidence type="ECO:0000256" key="2">
    <source>
        <dbReference type="ARBA" id="ARBA00005695"/>
    </source>
</evidence>
<gene>
    <name evidence="7" type="ORF">KSW38_00225</name>
</gene>
<protein>
    <recommendedName>
        <fullName evidence="6">Solute-binding protein family 5 domain-containing protein</fullName>
    </recommendedName>
</protein>
<keyword evidence="4 5" id="KW-0732">Signal</keyword>
<dbReference type="PIRSF" id="PIRSF002741">
    <property type="entry name" value="MppA"/>
    <property type="match status" value="1"/>
</dbReference>
<dbReference type="Pfam" id="PF00496">
    <property type="entry name" value="SBP_bac_5"/>
    <property type="match status" value="1"/>
</dbReference>
<dbReference type="PROSITE" id="PS51257">
    <property type="entry name" value="PROKAR_LIPOPROTEIN"/>
    <property type="match status" value="1"/>
</dbReference>
<keyword evidence="3" id="KW-0813">Transport</keyword>
<evidence type="ECO:0000259" key="6">
    <source>
        <dbReference type="Pfam" id="PF00496"/>
    </source>
</evidence>
<proteinExistence type="inferred from homology"/>
<keyword evidence="8" id="KW-1185">Reference proteome</keyword>
<evidence type="ECO:0000256" key="1">
    <source>
        <dbReference type="ARBA" id="ARBA00004196"/>
    </source>
</evidence>
<evidence type="ECO:0000313" key="7">
    <source>
        <dbReference type="EMBL" id="MBU8864724.1"/>
    </source>
</evidence>
<dbReference type="Proteomes" id="UP000824166">
    <property type="component" value="Unassembled WGS sequence"/>
</dbReference>
<comment type="subcellular location">
    <subcellularLocation>
        <location evidence="1">Cell envelope</location>
    </subcellularLocation>
</comment>
<dbReference type="EMBL" id="JAHOPC010000001">
    <property type="protein sequence ID" value="MBU8864724.1"/>
    <property type="molecule type" value="Genomic_DNA"/>
</dbReference>
<dbReference type="InterPro" id="IPR039424">
    <property type="entry name" value="SBP_5"/>
</dbReference>
<evidence type="ECO:0000256" key="4">
    <source>
        <dbReference type="ARBA" id="ARBA00022729"/>
    </source>
</evidence>
<evidence type="ECO:0000256" key="3">
    <source>
        <dbReference type="ARBA" id="ARBA00022448"/>
    </source>
</evidence>
<comment type="caution">
    <text evidence="7">The sequence shown here is derived from an EMBL/GenBank/DDBJ whole genome shotgun (WGS) entry which is preliminary data.</text>
</comment>
<evidence type="ECO:0000256" key="5">
    <source>
        <dbReference type="SAM" id="SignalP"/>
    </source>
</evidence>
<dbReference type="PANTHER" id="PTHR30290">
    <property type="entry name" value="PERIPLASMIC BINDING COMPONENT OF ABC TRANSPORTER"/>
    <property type="match status" value="1"/>
</dbReference>
<name>A0ABS6I2B5_9MICC</name>
<comment type="similarity">
    <text evidence="2">Belongs to the bacterial solute-binding protein 5 family.</text>
</comment>
<dbReference type="PANTHER" id="PTHR30290:SF10">
    <property type="entry name" value="PERIPLASMIC OLIGOPEPTIDE-BINDING PROTEIN-RELATED"/>
    <property type="match status" value="1"/>
</dbReference>
<feature type="domain" description="Solute-binding protein family 5" evidence="6">
    <location>
        <begin position="89"/>
        <end position="450"/>
    </location>
</feature>
<accession>A0ABS6I2B5</accession>
<dbReference type="InterPro" id="IPR030678">
    <property type="entry name" value="Peptide/Ni-bd"/>
</dbReference>
<dbReference type="RefSeq" id="WP_216921288.1">
    <property type="nucleotide sequence ID" value="NZ_JAHOPC010000001.1"/>
</dbReference>
<feature type="signal peptide" evidence="5">
    <location>
        <begin position="1"/>
        <end position="21"/>
    </location>
</feature>
<dbReference type="InterPro" id="IPR000914">
    <property type="entry name" value="SBP_5_dom"/>
</dbReference>
<feature type="chain" id="PRO_5045914423" description="Solute-binding protein family 5 domain-containing protein" evidence="5">
    <location>
        <begin position="22"/>
        <end position="531"/>
    </location>
</feature>